<feature type="domain" description="PAC" evidence="2">
    <location>
        <begin position="257"/>
        <end position="309"/>
    </location>
</feature>
<feature type="domain" description="PAS" evidence="1">
    <location>
        <begin position="78"/>
        <end position="137"/>
    </location>
</feature>
<dbReference type="InterPro" id="IPR001610">
    <property type="entry name" value="PAC"/>
</dbReference>
<dbReference type="PROSITE" id="PS50112">
    <property type="entry name" value="PAS"/>
    <property type="match status" value="4"/>
</dbReference>
<dbReference type="InterPro" id="IPR036388">
    <property type="entry name" value="WH-like_DNA-bd_sf"/>
</dbReference>
<dbReference type="PROSITE" id="PS50113">
    <property type="entry name" value="PAC"/>
    <property type="match status" value="3"/>
</dbReference>
<dbReference type="PANTHER" id="PTHR44757:SF2">
    <property type="entry name" value="BIOFILM ARCHITECTURE MAINTENANCE PROTEIN MBAA"/>
    <property type="match status" value="1"/>
</dbReference>
<feature type="domain" description="PAS" evidence="1">
    <location>
        <begin position="310"/>
        <end position="380"/>
    </location>
</feature>
<dbReference type="SMART" id="SM00086">
    <property type="entry name" value="PAC"/>
    <property type="match status" value="2"/>
</dbReference>
<dbReference type="InterPro" id="IPR052155">
    <property type="entry name" value="Biofilm_reg_signaling"/>
</dbReference>
<dbReference type="InterPro" id="IPR000700">
    <property type="entry name" value="PAS-assoc_C"/>
</dbReference>
<dbReference type="Gene3D" id="3.30.450.20">
    <property type="entry name" value="PAS domain"/>
    <property type="match status" value="4"/>
</dbReference>
<accession>A0ABT8M979</accession>
<feature type="domain" description="PAC" evidence="2">
    <location>
        <begin position="384"/>
        <end position="434"/>
    </location>
</feature>
<dbReference type="InterPro" id="IPR000014">
    <property type="entry name" value="PAS"/>
</dbReference>
<feature type="domain" description="PAS" evidence="1">
    <location>
        <begin position="435"/>
        <end position="504"/>
    </location>
</feature>
<dbReference type="InterPro" id="IPR013656">
    <property type="entry name" value="PAS_4"/>
</dbReference>
<dbReference type="SMART" id="SM00091">
    <property type="entry name" value="PAS"/>
    <property type="match status" value="4"/>
</dbReference>
<dbReference type="SUPFAM" id="SSF46785">
    <property type="entry name" value="Winged helix' DNA-binding domain"/>
    <property type="match status" value="1"/>
</dbReference>
<evidence type="ECO:0000313" key="3">
    <source>
        <dbReference type="EMBL" id="MDN7024492.1"/>
    </source>
</evidence>
<sequence length="639" mass="70686">MESYWKEFLRIKEILNAHPRGMTVSELSRRLQITRNSVAKYLDVLLSTGQIEMRKIGPAKMYFISERIPHSSLLYLYSDAMLVLDDEGRTVFANDSFLKLAAASLEEIHGKEILKLDSFPADDPQIVAALKSPLTKPLTMPNLVSVSGENGTAYLRVKLFPTVLEGGVPGTSIVFEDVTDQMRVHLELGVERARLKAIIDSAPEAIVVTDAEGSIRMLNPAAESLCAASAFCQPCGRMCDPHDLPLIRSARHGETVRGVHLATISPEGEQRELLANTAPIAGDNGRVFGAVGIFQEITEQKRIEAALRESQERYRSLVENSPAMIAVHDGERYLFINPAGLQLLGAQEPGDVVGKPVTDFLHPDSHDLVQVRFEQLRTRAAAIPPVEVRLLRLDGSAVTVESSGHTLVYKGRSLMQVVARDITKRKQMEEAARASDARMRALLNAPPDSALLIDREGTILALNEVAATRLGGSADDLVGRQLNTLLPQDIAAARRGLSENVFASGKPLRFSDERDGMVFETTFFPVRDAQGDVRQIAVFARDVTVQRQLETTRREACDRIQQAVDSLTIQSDNVRQPLQVILALADLMNDEETAGRIRQEIRRINAYITEVDRGREEFCEIREALRRLGVAQNADCTEE</sequence>
<dbReference type="CDD" id="cd00090">
    <property type="entry name" value="HTH_ARSR"/>
    <property type="match status" value="1"/>
</dbReference>
<reference evidence="3" key="1">
    <citation type="submission" date="2019-05" db="EMBL/GenBank/DDBJ databases">
        <title>Methanoculleus sp. FWC-SCC1, a methanogenic archaeon isolated from deep marine cold seep.</title>
        <authorList>
            <person name="Chen Y.-W."/>
            <person name="Chen S.-C."/>
            <person name="Teng N.-H."/>
            <person name="Lai M.-C."/>
        </authorList>
    </citation>
    <scope>NUCLEOTIDE SEQUENCE</scope>
    <source>
        <strain evidence="3">FWC-SCC1</strain>
    </source>
</reference>
<dbReference type="CDD" id="cd00130">
    <property type="entry name" value="PAS"/>
    <property type="match status" value="4"/>
</dbReference>
<evidence type="ECO:0000259" key="2">
    <source>
        <dbReference type="PROSITE" id="PS50113"/>
    </source>
</evidence>
<keyword evidence="4" id="KW-1185">Reference proteome</keyword>
<name>A0ABT8M979_9EURY</name>
<dbReference type="InterPro" id="IPR035965">
    <property type="entry name" value="PAS-like_dom_sf"/>
</dbReference>
<dbReference type="Pfam" id="PF08448">
    <property type="entry name" value="PAS_4"/>
    <property type="match status" value="1"/>
</dbReference>
<dbReference type="InterPro" id="IPR011991">
    <property type="entry name" value="ArsR-like_HTH"/>
</dbReference>
<feature type="domain" description="PAC" evidence="2">
    <location>
        <begin position="504"/>
        <end position="555"/>
    </location>
</feature>
<dbReference type="InterPro" id="IPR036390">
    <property type="entry name" value="WH_DNA-bd_sf"/>
</dbReference>
<evidence type="ECO:0000313" key="4">
    <source>
        <dbReference type="Proteomes" id="UP001168338"/>
    </source>
</evidence>
<feature type="domain" description="PAS" evidence="1">
    <location>
        <begin position="191"/>
        <end position="225"/>
    </location>
</feature>
<dbReference type="Proteomes" id="UP001168338">
    <property type="component" value="Unassembled WGS sequence"/>
</dbReference>
<protein>
    <submittedName>
        <fullName evidence="3">PAS domain S-box protein</fullName>
    </submittedName>
</protein>
<evidence type="ECO:0000259" key="1">
    <source>
        <dbReference type="PROSITE" id="PS50112"/>
    </source>
</evidence>
<dbReference type="EMBL" id="VCYH01000003">
    <property type="protein sequence ID" value="MDN7024492.1"/>
    <property type="molecule type" value="Genomic_DNA"/>
</dbReference>
<dbReference type="SUPFAM" id="SSF55785">
    <property type="entry name" value="PYP-like sensor domain (PAS domain)"/>
    <property type="match status" value="4"/>
</dbReference>
<dbReference type="Pfam" id="PF13188">
    <property type="entry name" value="PAS_8"/>
    <property type="match status" value="2"/>
</dbReference>
<dbReference type="RefSeq" id="WP_301663595.1">
    <property type="nucleotide sequence ID" value="NZ_VCYH01000003.1"/>
</dbReference>
<proteinExistence type="predicted"/>
<dbReference type="PANTHER" id="PTHR44757">
    <property type="entry name" value="DIGUANYLATE CYCLASE DGCP"/>
    <property type="match status" value="1"/>
</dbReference>
<organism evidence="3 4">
    <name type="scientific">Methanoculleus frigidifontis</name>
    <dbReference type="NCBI Taxonomy" id="2584085"/>
    <lineage>
        <taxon>Archaea</taxon>
        <taxon>Methanobacteriati</taxon>
        <taxon>Methanobacteriota</taxon>
        <taxon>Stenosarchaea group</taxon>
        <taxon>Methanomicrobia</taxon>
        <taxon>Methanomicrobiales</taxon>
        <taxon>Methanomicrobiaceae</taxon>
        <taxon>Methanoculleus</taxon>
    </lineage>
</organism>
<dbReference type="Pfam" id="PF13426">
    <property type="entry name" value="PAS_9"/>
    <property type="match status" value="1"/>
</dbReference>
<dbReference type="NCBIfam" id="TIGR00229">
    <property type="entry name" value="sensory_box"/>
    <property type="match status" value="2"/>
</dbReference>
<comment type="caution">
    <text evidence="3">The sequence shown here is derived from an EMBL/GenBank/DDBJ whole genome shotgun (WGS) entry which is preliminary data.</text>
</comment>
<gene>
    <name evidence="3" type="ORF">FGU65_06245</name>
</gene>
<dbReference type="Gene3D" id="1.10.10.10">
    <property type="entry name" value="Winged helix-like DNA-binding domain superfamily/Winged helix DNA-binding domain"/>
    <property type="match status" value="1"/>
</dbReference>